<gene>
    <name evidence="1" type="ORF">DFH07DRAFT_774463</name>
</gene>
<accession>A0AAD7J0J4</accession>
<name>A0AAD7J0J4_9AGAR</name>
<keyword evidence="2" id="KW-1185">Reference proteome</keyword>
<reference evidence="1" key="1">
    <citation type="submission" date="2023-03" db="EMBL/GenBank/DDBJ databases">
        <title>Massive genome expansion in bonnet fungi (Mycena s.s.) driven by repeated elements and novel gene families across ecological guilds.</title>
        <authorList>
            <consortium name="Lawrence Berkeley National Laboratory"/>
            <person name="Harder C.B."/>
            <person name="Miyauchi S."/>
            <person name="Viragh M."/>
            <person name="Kuo A."/>
            <person name="Thoen E."/>
            <person name="Andreopoulos B."/>
            <person name="Lu D."/>
            <person name="Skrede I."/>
            <person name="Drula E."/>
            <person name="Henrissat B."/>
            <person name="Morin E."/>
            <person name="Kohler A."/>
            <person name="Barry K."/>
            <person name="LaButti K."/>
            <person name="Morin E."/>
            <person name="Salamov A."/>
            <person name="Lipzen A."/>
            <person name="Mereny Z."/>
            <person name="Hegedus B."/>
            <person name="Baldrian P."/>
            <person name="Stursova M."/>
            <person name="Weitz H."/>
            <person name="Taylor A."/>
            <person name="Grigoriev I.V."/>
            <person name="Nagy L.G."/>
            <person name="Martin F."/>
            <person name="Kauserud H."/>
        </authorList>
    </citation>
    <scope>NUCLEOTIDE SEQUENCE</scope>
    <source>
        <strain evidence="1">CBHHK188m</strain>
    </source>
</reference>
<dbReference type="AlphaFoldDB" id="A0AAD7J0J4"/>
<dbReference type="EMBL" id="JARJLG010000075">
    <property type="protein sequence ID" value="KAJ7752175.1"/>
    <property type="molecule type" value="Genomic_DNA"/>
</dbReference>
<sequence length="221" mass="25376">MTGSDGNFQEAPENRSCVERVRMCTDITLDLNNASPCSLSAELRLLRSVDLCFRIDQLNLLDLHITTGQLGRLLLESLPNLALLQLDLETFTEDEVESRFVPVGDGGFHLMRPTYLREEYERWWWSQEGREFEGLWRARSILTIVKSVVWWTVVNGHLPPQGDRDDNIYSGAASKDVWVETFTWAAHRSGRCLTHGCAYPPLTPDLRAEIGRQRERRGDRD</sequence>
<protein>
    <submittedName>
        <fullName evidence="1">Uncharacterized protein</fullName>
    </submittedName>
</protein>
<comment type="caution">
    <text evidence="1">The sequence shown here is derived from an EMBL/GenBank/DDBJ whole genome shotgun (WGS) entry which is preliminary data.</text>
</comment>
<evidence type="ECO:0000313" key="1">
    <source>
        <dbReference type="EMBL" id="KAJ7752175.1"/>
    </source>
</evidence>
<dbReference type="Proteomes" id="UP001215280">
    <property type="component" value="Unassembled WGS sequence"/>
</dbReference>
<organism evidence="1 2">
    <name type="scientific">Mycena maculata</name>
    <dbReference type="NCBI Taxonomy" id="230809"/>
    <lineage>
        <taxon>Eukaryota</taxon>
        <taxon>Fungi</taxon>
        <taxon>Dikarya</taxon>
        <taxon>Basidiomycota</taxon>
        <taxon>Agaricomycotina</taxon>
        <taxon>Agaricomycetes</taxon>
        <taxon>Agaricomycetidae</taxon>
        <taxon>Agaricales</taxon>
        <taxon>Marasmiineae</taxon>
        <taxon>Mycenaceae</taxon>
        <taxon>Mycena</taxon>
    </lineage>
</organism>
<evidence type="ECO:0000313" key="2">
    <source>
        <dbReference type="Proteomes" id="UP001215280"/>
    </source>
</evidence>
<proteinExistence type="predicted"/>